<keyword evidence="10" id="KW-0964">Secreted</keyword>
<evidence type="ECO:0000256" key="10">
    <source>
        <dbReference type="RuleBase" id="RU366078"/>
    </source>
</evidence>
<dbReference type="FunFam" id="2.40.10.10:FF:000002">
    <property type="entry name" value="Transmembrane protease serine"/>
    <property type="match status" value="1"/>
</dbReference>
<evidence type="ECO:0000256" key="7">
    <source>
        <dbReference type="ARBA" id="ARBA00023180"/>
    </source>
</evidence>
<comment type="domain">
    <text evidence="10">The clip domain consists of 35-55 residues which are 'knitted' together usually by 3 conserved disulfide bonds forming a clip-like compact structure.</text>
</comment>
<comment type="subcellular location">
    <subcellularLocation>
        <location evidence="10">Secreted</location>
    </subcellularLocation>
</comment>
<evidence type="ECO:0000256" key="5">
    <source>
        <dbReference type="ARBA" id="ARBA00023145"/>
    </source>
</evidence>
<organism evidence="13 14">
    <name type="scientific">Pieris brassicae</name>
    <name type="common">White butterfly</name>
    <name type="synonym">Large white butterfly</name>
    <dbReference type="NCBI Taxonomy" id="7116"/>
    <lineage>
        <taxon>Eukaryota</taxon>
        <taxon>Metazoa</taxon>
        <taxon>Ecdysozoa</taxon>
        <taxon>Arthropoda</taxon>
        <taxon>Hexapoda</taxon>
        <taxon>Insecta</taxon>
        <taxon>Pterygota</taxon>
        <taxon>Neoptera</taxon>
        <taxon>Endopterygota</taxon>
        <taxon>Lepidoptera</taxon>
        <taxon>Glossata</taxon>
        <taxon>Ditrysia</taxon>
        <taxon>Papilionoidea</taxon>
        <taxon>Pieridae</taxon>
        <taxon>Pierinae</taxon>
        <taxon>Pieris</taxon>
    </lineage>
</organism>
<keyword evidence="14" id="KW-1185">Reference proteome</keyword>
<name>A0A9P0TKA1_PIEBR</name>
<dbReference type="SUPFAM" id="SSF50494">
    <property type="entry name" value="Trypsin-like serine proteases"/>
    <property type="match status" value="1"/>
</dbReference>
<evidence type="ECO:0000259" key="11">
    <source>
        <dbReference type="PROSITE" id="PS50240"/>
    </source>
</evidence>
<dbReference type="Gene3D" id="2.40.10.10">
    <property type="entry name" value="Trypsin-like serine proteases"/>
    <property type="match status" value="2"/>
</dbReference>
<evidence type="ECO:0000256" key="8">
    <source>
        <dbReference type="ARBA" id="ARBA00024195"/>
    </source>
</evidence>
<feature type="domain" description="Peptidase S1" evidence="11">
    <location>
        <begin position="228"/>
        <end position="488"/>
    </location>
</feature>
<evidence type="ECO:0000313" key="14">
    <source>
        <dbReference type="Proteomes" id="UP001152562"/>
    </source>
</evidence>
<sequence length="489" mass="53270">MVWFSGDLPKDYEDVAIISGIFSMILQNQWTVASGSSNRTPRHDGRAFAHNMTTLHIVSALVATYMCFVQGQSPCTTPNGVTGQCININECKDLLAILDNPQRTKEEIELLRRSHCGFADKVPMVCCPQIAPPLDRRCFTYEGKEGTCLGLYSCPSIMGLLNPPVSKDNLSYVQVSRCESPDRYSVCCGPDGAVPPAPGKEAICTLTAAPPDPRTECCGLDSGGGNRIFGGNVTAIDQYPWLTLIEYRGVRDDRIKLLCGGALISGQYVLTAAHCVVGPVLNSGTPVNVRLGEYDVRFSGSDCVQVEGGGTDCTDPVVTIPIERTIPHKDYNPSAKLRRNDIALLRLAQMAPYTDFIRPICLPTMDITLDTMTNIRLEVAGWGAISDTESFSNLKLHVDLPLATKQQCEPYYAQRQVPLWDGQICAGGEKGKDSCKGDSGGPLMNENGKLWEVVGVVSFGPTPCGMENIPGVYTKVYDYLPWIRTQIKP</sequence>
<dbReference type="Pfam" id="PF12032">
    <property type="entry name" value="CLIP"/>
    <property type="match status" value="2"/>
</dbReference>
<evidence type="ECO:0000256" key="4">
    <source>
        <dbReference type="ARBA" id="ARBA00022825"/>
    </source>
</evidence>
<evidence type="ECO:0000256" key="1">
    <source>
        <dbReference type="ARBA" id="ARBA00022670"/>
    </source>
</evidence>
<evidence type="ECO:0000313" key="13">
    <source>
        <dbReference type="EMBL" id="CAH4032288.1"/>
    </source>
</evidence>
<dbReference type="GO" id="GO:0005576">
    <property type="term" value="C:extracellular region"/>
    <property type="evidence" value="ECO:0007669"/>
    <property type="project" value="UniProtKB-SubCell"/>
</dbReference>
<comment type="similarity">
    <text evidence="8 10">Belongs to the peptidase S1 family. CLIP subfamily.</text>
</comment>
<dbReference type="AlphaFoldDB" id="A0A9P0TKA1"/>
<dbReference type="InterPro" id="IPR038565">
    <property type="entry name" value="CLIP_sf"/>
</dbReference>
<keyword evidence="1 9" id="KW-0645">Protease</keyword>
<dbReference type="PROSITE" id="PS50240">
    <property type="entry name" value="TRYPSIN_DOM"/>
    <property type="match status" value="1"/>
</dbReference>
<dbReference type="PROSITE" id="PS51888">
    <property type="entry name" value="CLIP"/>
    <property type="match status" value="2"/>
</dbReference>
<dbReference type="InterPro" id="IPR018114">
    <property type="entry name" value="TRYPSIN_HIS"/>
</dbReference>
<dbReference type="Gene3D" id="3.30.1640.30">
    <property type="match status" value="2"/>
</dbReference>
<dbReference type="InterPro" id="IPR001254">
    <property type="entry name" value="Trypsin_dom"/>
</dbReference>
<dbReference type="EMBL" id="CALOZG010000027">
    <property type="protein sequence ID" value="CAH4032288.1"/>
    <property type="molecule type" value="Genomic_DNA"/>
</dbReference>
<dbReference type="PRINTS" id="PR00722">
    <property type="entry name" value="CHYMOTRYPSIN"/>
</dbReference>
<dbReference type="InterPro" id="IPR001314">
    <property type="entry name" value="Peptidase_S1A"/>
</dbReference>
<keyword evidence="7" id="KW-0325">Glycoprotein</keyword>
<keyword evidence="4 9" id="KW-0720">Serine protease</keyword>
<gene>
    <name evidence="13" type="ORF">PIBRA_LOCUS8696</name>
</gene>
<accession>A0A9P0TKA1</accession>
<dbReference type="SMART" id="SM00020">
    <property type="entry name" value="Tryp_SPc"/>
    <property type="match status" value="1"/>
</dbReference>
<dbReference type="EC" id="3.4.21.-" evidence="9"/>
<dbReference type="GO" id="GO:0006508">
    <property type="term" value="P:proteolysis"/>
    <property type="evidence" value="ECO:0007669"/>
    <property type="project" value="UniProtKB-KW"/>
</dbReference>
<keyword evidence="3 9" id="KW-0378">Hydrolase</keyword>
<dbReference type="FunFam" id="3.30.1640.30:FF:000001">
    <property type="entry name" value="Serine protease 7"/>
    <property type="match status" value="1"/>
</dbReference>
<dbReference type="CDD" id="cd00190">
    <property type="entry name" value="Tryp_SPc"/>
    <property type="match status" value="1"/>
</dbReference>
<dbReference type="InterPro" id="IPR009003">
    <property type="entry name" value="Peptidase_S1_PA"/>
</dbReference>
<dbReference type="Pfam" id="PF00089">
    <property type="entry name" value="Trypsin"/>
    <property type="match status" value="1"/>
</dbReference>
<evidence type="ECO:0000259" key="12">
    <source>
        <dbReference type="PROSITE" id="PS51888"/>
    </source>
</evidence>
<dbReference type="PANTHER" id="PTHR24256">
    <property type="entry name" value="TRYPTASE-RELATED"/>
    <property type="match status" value="1"/>
</dbReference>
<evidence type="ECO:0000256" key="2">
    <source>
        <dbReference type="ARBA" id="ARBA00022729"/>
    </source>
</evidence>
<evidence type="ECO:0000256" key="3">
    <source>
        <dbReference type="ARBA" id="ARBA00022801"/>
    </source>
</evidence>
<dbReference type="SMART" id="SM00680">
    <property type="entry name" value="CLIP"/>
    <property type="match status" value="2"/>
</dbReference>
<proteinExistence type="inferred from homology"/>
<dbReference type="InterPro" id="IPR022700">
    <property type="entry name" value="CLIP"/>
</dbReference>
<dbReference type="InterPro" id="IPR051487">
    <property type="entry name" value="Ser/Thr_Proteases_Immune/Dev"/>
</dbReference>
<keyword evidence="5" id="KW-0865">Zymogen</keyword>
<dbReference type="Proteomes" id="UP001152562">
    <property type="component" value="Unassembled WGS sequence"/>
</dbReference>
<evidence type="ECO:0000256" key="6">
    <source>
        <dbReference type="ARBA" id="ARBA00023157"/>
    </source>
</evidence>
<feature type="domain" description="Clip" evidence="12">
    <location>
        <begin position="74"/>
        <end position="127"/>
    </location>
</feature>
<keyword evidence="6" id="KW-1015">Disulfide bond</keyword>
<dbReference type="PROSITE" id="PS00135">
    <property type="entry name" value="TRYPSIN_SER"/>
    <property type="match status" value="1"/>
</dbReference>
<dbReference type="InterPro" id="IPR033116">
    <property type="entry name" value="TRYPSIN_SER"/>
</dbReference>
<dbReference type="PROSITE" id="PS00134">
    <property type="entry name" value="TRYPSIN_HIS"/>
    <property type="match status" value="1"/>
</dbReference>
<dbReference type="FunFam" id="2.40.10.10:FF:000028">
    <property type="entry name" value="Serine protease easter"/>
    <property type="match status" value="1"/>
</dbReference>
<reference evidence="13" key="1">
    <citation type="submission" date="2022-05" db="EMBL/GenBank/DDBJ databases">
        <authorList>
            <person name="Okamura Y."/>
        </authorList>
    </citation>
    <scope>NUCLEOTIDE SEQUENCE</scope>
</reference>
<comment type="caution">
    <text evidence="13">The sequence shown here is derived from an EMBL/GenBank/DDBJ whole genome shotgun (WGS) entry which is preliminary data.</text>
</comment>
<dbReference type="InterPro" id="IPR043504">
    <property type="entry name" value="Peptidase_S1_PA_chymotrypsin"/>
</dbReference>
<keyword evidence="2" id="KW-0732">Signal</keyword>
<evidence type="ECO:0000256" key="9">
    <source>
        <dbReference type="RuleBase" id="RU363034"/>
    </source>
</evidence>
<protein>
    <recommendedName>
        <fullName evidence="10">CLIP domain-containing serine protease</fullName>
        <ecNumber evidence="9">3.4.21.-</ecNumber>
    </recommendedName>
</protein>
<dbReference type="GO" id="GO:0004252">
    <property type="term" value="F:serine-type endopeptidase activity"/>
    <property type="evidence" value="ECO:0007669"/>
    <property type="project" value="UniProtKB-UniRule"/>
</dbReference>
<feature type="domain" description="Clip" evidence="12">
    <location>
        <begin position="137"/>
        <end position="188"/>
    </location>
</feature>